<evidence type="ECO:0000313" key="3">
    <source>
        <dbReference type="Proteomes" id="UP000220353"/>
    </source>
</evidence>
<sequence length="229" mass="25128">MINGLPPSILNVSLFGSTSRSDNDSNSDLDVLVVVANGTGKTPPDAVSETIKHQFGKPPSLSWYGLRKIKALFAGGDLFAWHLHLESQLIGGHNLSQIAGIPADYTSALSDINDLRKVALSVEKTISSCPENAVFEMGILYVCARNIAMSASWRLSPRPSFGRYSPFDLPLSFSIDRKTYEMMIQSRMASQRGTAPPEVSADQVLETQQRLLVWSQRVMTAVERVEGRT</sequence>
<organism evidence="2 3">
    <name type="scientific">Rhizobium fredii</name>
    <name type="common">Sinorhizobium fredii</name>
    <dbReference type="NCBI Taxonomy" id="380"/>
    <lineage>
        <taxon>Bacteria</taxon>
        <taxon>Pseudomonadati</taxon>
        <taxon>Pseudomonadota</taxon>
        <taxon>Alphaproteobacteria</taxon>
        <taxon>Hyphomicrobiales</taxon>
        <taxon>Rhizobiaceae</taxon>
        <taxon>Sinorhizobium/Ensifer group</taxon>
        <taxon>Sinorhizobium</taxon>
    </lineage>
</organism>
<dbReference type="Gene3D" id="3.30.460.10">
    <property type="entry name" value="Beta Polymerase, domain 2"/>
    <property type="match status" value="1"/>
</dbReference>
<dbReference type="InterPro" id="IPR043519">
    <property type="entry name" value="NT_sf"/>
</dbReference>
<comment type="caution">
    <text evidence="2">The sequence shown here is derived from an EMBL/GenBank/DDBJ whole genome shotgun (WGS) entry which is preliminary data.</text>
</comment>
<evidence type="ECO:0000259" key="1">
    <source>
        <dbReference type="Pfam" id="PF01909"/>
    </source>
</evidence>
<dbReference type="Proteomes" id="UP000220353">
    <property type="component" value="Unassembled WGS sequence"/>
</dbReference>
<proteinExistence type="predicted"/>
<dbReference type="SUPFAM" id="SSF81301">
    <property type="entry name" value="Nucleotidyltransferase"/>
    <property type="match status" value="1"/>
</dbReference>
<dbReference type="Pfam" id="PF01909">
    <property type="entry name" value="NTP_transf_2"/>
    <property type="match status" value="1"/>
</dbReference>
<gene>
    <name evidence="2" type="ORF">CO661_20355</name>
</gene>
<protein>
    <submittedName>
        <fullName evidence="2">Nucleotidyltransferase domain-containing protein</fullName>
    </submittedName>
</protein>
<dbReference type="CDD" id="cd05403">
    <property type="entry name" value="NT_KNTase_like"/>
    <property type="match status" value="1"/>
</dbReference>
<evidence type="ECO:0000313" key="2">
    <source>
        <dbReference type="EMBL" id="PDT46006.1"/>
    </source>
</evidence>
<dbReference type="InterPro" id="IPR002934">
    <property type="entry name" value="Polymerase_NTP_transf_dom"/>
</dbReference>
<reference evidence="2 3" key="1">
    <citation type="submission" date="2017-09" db="EMBL/GenBank/DDBJ databases">
        <title>Comparative genomics of rhizobia isolated from Phaseolus vulgaris in China.</title>
        <authorList>
            <person name="Tong W."/>
        </authorList>
    </citation>
    <scope>NUCLEOTIDE SEQUENCE [LARGE SCALE GENOMIC DNA]</scope>
    <source>
        <strain evidence="2 3">PCH1</strain>
    </source>
</reference>
<dbReference type="EMBL" id="NWTC01000016">
    <property type="protein sequence ID" value="PDT46006.1"/>
    <property type="molecule type" value="Genomic_DNA"/>
</dbReference>
<dbReference type="RefSeq" id="WP_037434420.1">
    <property type="nucleotide sequence ID" value="NZ_NWTC01000016.1"/>
</dbReference>
<name>A0A2A6LUT5_RHIFR</name>
<accession>A0A2A6LUT5</accession>
<keyword evidence="2" id="KW-0808">Transferase</keyword>
<dbReference type="GO" id="GO:0016779">
    <property type="term" value="F:nucleotidyltransferase activity"/>
    <property type="evidence" value="ECO:0007669"/>
    <property type="project" value="InterPro"/>
</dbReference>
<dbReference type="AlphaFoldDB" id="A0A2A6LUT5"/>
<feature type="domain" description="Polymerase nucleotidyl transferase" evidence="1">
    <location>
        <begin position="10"/>
        <end position="41"/>
    </location>
</feature>